<sequence>MGFSLKVVPGTVSSPQLLDNRLLRHDKLRQRPKPQRPNN</sequence>
<evidence type="ECO:0000313" key="3">
    <source>
        <dbReference type="Proteomes" id="UP000000844"/>
    </source>
</evidence>
<evidence type="ECO:0000256" key="1">
    <source>
        <dbReference type="SAM" id="MobiDB-lite"/>
    </source>
</evidence>
<feature type="region of interest" description="Disordered" evidence="1">
    <location>
        <begin position="18"/>
        <end position="39"/>
    </location>
</feature>
<feature type="compositionally biased region" description="Basic residues" evidence="1">
    <location>
        <begin position="24"/>
        <end position="39"/>
    </location>
</feature>
<proteinExistence type="predicted"/>
<name>D3PX29_STANL</name>
<dbReference type="AlphaFoldDB" id="D3PX29"/>
<evidence type="ECO:0000313" key="2">
    <source>
        <dbReference type="EMBL" id="ADD45253.1"/>
    </source>
</evidence>
<dbReference type="EMBL" id="CP001778">
    <property type="protein sequence ID" value="ADD45253.1"/>
    <property type="molecule type" value="Genomic_DNA"/>
</dbReference>
<dbReference type="KEGG" id="sna:Snas_5623"/>
<reference evidence="2 3" key="1">
    <citation type="journal article" date="2009" name="Stand. Genomic Sci.">
        <title>Complete genome sequence of Stackebrandtia nassauensis type strain (LLR-40K-21).</title>
        <authorList>
            <person name="Munk C."/>
            <person name="Lapidus A."/>
            <person name="Copeland A."/>
            <person name="Jando M."/>
            <person name="Mayilraj S."/>
            <person name="Glavina Del Rio T."/>
            <person name="Nolan M."/>
            <person name="Chen F."/>
            <person name="Lucas S."/>
            <person name="Tice H."/>
            <person name="Cheng J.F."/>
            <person name="Han C."/>
            <person name="Detter J.C."/>
            <person name="Bruce D."/>
            <person name="Goodwin L."/>
            <person name="Chain P."/>
            <person name="Pitluck S."/>
            <person name="Goker M."/>
            <person name="Ovchinikova G."/>
            <person name="Pati A."/>
            <person name="Ivanova N."/>
            <person name="Mavromatis K."/>
            <person name="Chen A."/>
            <person name="Palaniappan K."/>
            <person name="Land M."/>
            <person name="Hauser L."/>
            <person name="Chang Y.J."/>
            <person name="Jeffries C.D."/>
            <person name="Bristow J."/>
            <person name="Eisen J.A."/>
            <person name="Markowitz V."/>
            <person name="Hugenholtz P."/>
            <person name="Kyrpides N.C."/>
            <person name="Klenk H.P."/>
        </authorList>
    </citation>
    <scope>NUCLEOTIDE SEQUENCE [LARGE SCALE GENOMIC DNA]</scope>
    <source>
        <strain evidence="3">DSM 44728 / CIP 108903 / NRRL B-16338 / NBRC 102104 / LLR-40K-21</strain>
    </source>
</reference>
<keyword evidence="3" id="KW-1185">Reference proteome</keyword>
<accession>D3PX29</accession>
<dbReference type="STRING" id="446470.Snas_5623"/>
<dbReference type="Proteomes" id="UP000000844">
    <property type="component" value="Chromosome"/>
</dbReference>
<gene>
    <name evidence="2" type="ordered locus">Snas_5623</name>
</gene>
<organism evidence="2 3">
    <name type="scientific">Stackebrandtia nassauensis (strain DSM 44728 / CIP 108903 / NRRL B-16338 / NBRC 102104 / LLR-40K-21)</name>
    <dbReference type="NCBI Taxonomy" id="446470"/>
    <lineage>
        <taxon>Bacteria</taxon>
        <taxon>Bacillati</taxon>
        <taxon>Actinomycetota</taxon>
        <taxon>Actinomycetes</taxon>
        <taxon>Glycomycetales</taxon>
        <taxon>Glycomycetaceae</taxon>
        <taxon>Stackebrandtia</taxon>
    </lineage>
</organism>
<protein>
    <submittedName>
        <fullName evidence="2">Uncharacterized protein</fullName>
    </submittedName>
</protein>
<dbReference type="HOGENOM" id="CLU_3317349_0_0_11"/>